<gene>
    <name evidence="3" type="ORF">C1SCF055_LOCUS43888</name>
</gene>
<accession>A0A9P1M2F7</accession>
<keyword evidence="1" id="KW-0808">Transferase</keyword>
<dbReference type="EMBL" id="CAMXCT020006746">
    <property type="protein sequence ID" value="CAL1172761.1"/>
    <property type="molecule type" value="Genomic_DNA"/>
</dbReference>
<sequence length="467" mass="51495">RILIVFDGTRGDTQPYLLAAKALAQEVWQFQVPFYSVFADPEMAKEFATDDVTKVLGALDKKKDEFLTESSREKDLEALCTLIQEWKPDLILAGAVLLALVIMVSKVHRVPVVSFTLAHGRVCKSLKPMYMPDWLPKFMWWPLWRLLVFAMARSEFKQSGPALSKLLGVPMAQLRCTANEMSRYLSANATFLSIIATSPAVHGDPPQDFNGNNVQIGALMMPLAEERGISSFGSEEMQAIQEFLDSGSAPVYFGFGSIICHTSKFMTLLCLRALRLTGERGILCRGWSTMCLDDLQGEADEEDLKAYCHEKVLFVDKAPHGWLFPKCQVVVHHGGAGTLHASARSGRPTLIAQIFGDQPAHAALVNERGFGLSLKSMPKATPLELADTIRKCINTPSIHAKAKEVAEQMKKEDASARLVEVIKDYMESHIRTGKHMKTLEELEQKKGGCLAGCCACYGSSGASSSNY</sequence>
<dbReference type="OrthoDB" id="422476at2759"/>
<keyword evidence="5" id="KW-1185">Reference proteome</keyword>
<dbReference type="AlphaFoldDB" id="A0A9P1M2F7"/>
<evidence type="ECO:0000313" key="3">
    <source>
        <dbReference type="EMBL" id="CAI4019386.1"/>
    </source>
</evidence>
<dbReference type="GO" id="GO:0016906">
    <property type="term" value="F:sterol 3-beta-glucosyltransferase activity"/>
    <property type="evidence" value="ECO:0007669"/>
    <property type="project" value="UniProtKB-ARBA"/>
</dbReference>
<dbReference type="CDD" id="cd03784">
    <property type="entry name" value="GT1_Gtf-like"/>
    <property type="match status" value="1"/>
</dbReference>
<dbReference type="Proteomes" id="UP001152797">
    <property type="component" value="Unassembled WGS sequence"/>
</dbReference>
<evidence type="ECO:0000313" key="4">
    <source>
        <dbReference type="EMBL" id="CAL4806698.1"/>
    </source>
</evidence>
<organism evidence="3">
    <name type="scientific">Cladocopium goreaui</name>
    <dbReference type="NCBI Taxonomy" id="2562237"/>
    <lineage>
        <taxon>Eukaryota</taxon>
        <taxon>Sar</taxon>
        <taxon>Alveolata</taxon>
        <taxon>Dinophyceae</taxon>
        <taxon>Suessiales</taxon>
        <taxon>Symbiodiniaceae</taxon>
        <taxon>Cladocopium</taxon>
    </lineage>
</organism>
<feature type="domain" description="Erythromycin biosynthesis protein CIII-like C-terminal" evidence="2">
    <location>
        <begin position="309"/>
        <end position="419"/>
    </location>
</feature>
<dbReference type="FunFam" id="3.40.50.2000:FF:000009">
    <property type="entry name" value="Sterol 3-beta-glucosyltransferase UGT80A2"/>
    <property type="match status" value="1"/>
</dbReference>
<dbReference type="SUPFAM" id="SSF53756">
    <property type="entry name" value="UDP-Glycosyltransferase/glycogen phosphorylase"/>
    <property type="match status" value="1"/>
</dbReference>
<dbReference type="InterPro" id="IPR010610">
    <property type="entry name" value="EryCIII-like_C"/>
</dbReference>
<dbReference type="PANTHER" id="PTHR48050:SF13">
    <property type="entry name" value="STEROL 3-BETA-GLUCOSYLTRANSFERASE UGT80A2"/>
    <property type="match status" value="1"/>
</dbReference>
<dbReference type="PANTHER" id="PTHR48050">
    <property type="entry name" value="STEROL 3-BETA-GLUCOSYLTRANSFERASE"/>
    <property type="match status" value="1"/>
</dbReference>
<reference evidence="3" key="1">
    <citation type="submission" date="2022-10" db="EMBL/GenBank/DDBJ databases">
        <authorList>
            <person name="Chen Y."/>
            <person name="Dougan E. K."/>
            <person name="Chan C."/>
            <person name="Rhodes N."/>
            <person name="Thang M."/>
        </authorList>
    </citation>
    <scope>NUCLEOTIDE SEQUENCE</scope>
</reference>
<evidence type="ECO:0000259" key="2">
    <source>
        <dbReference type="Pfam" id="PF06722"/>
    </source>
</evidence>
<dbReference type="EMBL" id="CAMXCT010006746">
    <property type="protein sequence ID" value="CAI4019386.1"/>
    <property type="molecule type" value="Genomic_DNA"/>
</dbReference>
<dbReference type="Pfam" id="PF06722">
    <property type="entry name" value="EryCIII-like_C"/>
    <property type="match status" value="1"/>
</dbReference>
<dbReference type="InterPro" id="IPR002213">
    <property type="entry name" value="UDP_glucos_trans"/>
</dbReference>
<evidence type="ECO:0000313" key="5">
    <source>
        <dbReference type="Proteomes" id="UP001152797"/>
    </source>
</evidence>
<name>A0A9P1M2F7_9DINO</name>
<dbReference type="Gene3D" id="3.40.50.2000">
    <property type="entry name" value="Glycogen Phosphorylase B"/>
    <property type="match status" value="2"/>
</dbReference>
<protein>
    <recommendedName>
        <fullName evidence="2">Erythromycin biosynthesis protein CIII-like C-terminal domain-containing protein</fullName>
    </recommendedName>
</protein>
<comment type="caution">
    <text evidence="3">The sequence shown here is derived from an EMBL/GenBank/DDBJ whole genome shotgun (WGS) entry which is preliminary data.</text>
</comment>
<feature type="non-terminal residue" evidence="3">
    <location>
        <position position="1"/>
    </location>
</feature>
<evidence type="ECO:0000256" key="1">
    <source>
        <dbReference type="ARBA" id="ARBA00022679"/>
    </source>
</evidence>
<reference evidence="4 5" key="2">
    <citation type="submission" date="2024-05" db="EMBL/GenBank/DDBJ databases">
        <authorList>
            <person name="Chen Y."/>
            <person name="Shah S."/>
            <person name="Dougan E. K."/>
            <person name="Thang M."/>
            <person name="Chan C."/>
        </authorList>
    </citation>
    <scope>NUCLEOTIDE SEQUENCE [LARGE SCALE GENOMIC DNA]</scope>
</reference>
<dbReference type="InterPro" id="IPR050426">
    <property type="entry name" value="Glycosyltransferase_28"/>
</dbReference>
<dbReference type="EMBL" id="CAMXCT030006746">
    <property type="protein sequence ID" value="CAL4806698.1"/>
    <property type="molecule type" value="Genomic_DNA"/>
</dbReference>
<proteinExistence type="predicted"/>